<sequence length="406" mass="43991">MPKAFDGVRVLDMSRVLAGPFLAQNLADLGADVIKVERPGHGDESRTFPPFLAAKDGGTTEDSAYFSTVNRGKRSITVDLSRSEGQQIIRRLVAETDVLVENYRVGTLARYGLDYESLRQINPSLIYCSITGFGQTGPYREQPGYDYIFQAMSGLMSLTGQSDDLPGGGPAKVGVAICDVITGIYSSFAVAAALFHRQRTGEGQHIDMSLLDVQVAAISHINMNYLVSGVIPKRMGTAHPSIVPYQVFDGSDGKFVLAVGNDGQFRKLCEIMGRPNLPDDPLYATNVVRVANRAELVPLVASILRTQPVKHWVDRLSAVGVPCGPINDLKQVFDDPQIKERDVLKTIPHPRAGTMPVLSNPARLSVTPPSYDRPPPSLGEHTGDILSTLLGMPAEEIADLRRAGVI</sequence>
<name>A0ABS5ELY5_9PROT</name>
<evidence type="ECO:0000313" key="4">
    <source>
        <dbReference type="Proteomes" id="UP000698752"/>
    </source>
</evidence>
<accession>A0ABS5ELY5</accession>
<dbReference type="GO" id="GO:0016740">
    <property type="term" value="F:transferase activity"/>
    <property type="evidence" value="ECO:0007669"/>
    <property type="project" value="UniProtKB-KW"/>
</dbReference>
<dbReference type="InterPro" id="IPR023606">
    <property type="entry name" value="CoA-Trfase_III_dom_1_sf"/>
</dbReference>
<comment type="caution">
    <text evidence="3">The sequence shown here is derived from an EMBL/GenBank/DDBJ whole genome shotgun (WGS) entry which is preliminary data.</text>
</comment>
<dbReference type="Gene3D" id="3.40.50.10540">
    <property type="entry name" value="Crotonobetainyl-coa:carnitine coa-transferase, domain 1"/>
    <property type="match status" value="1"/>
</dbReference>
<dbReference type="InterPro" id="IPR003673">
    <property type="entry name" value="CoA-Trfase_fam_III"/>
</dbReference>
<evidence type="ECO:0000256" key="2">
    <source>
        <dbReference type="SAM" id="MobiDB-lite"/>
    </source>
</evidence>
<dbReference type="Gene3D" id="3.30.1540.10">
    <property type="entry name" value="formyl-coa transferase, domain 3"/>
    <property type="match status" value="1"/>
</dbReference>
<feature type="region of interest" description="Disordered" evidence="2">
    <location>
        <begin position="349"/>
        <end position="375"/>
    </location>
</feature>
<evidence type="ECO:0000313" key="3">
    <source>
        <dbReference type="EMBL" id="MBR0652027.1"/>
    </source>
</evidence>
<dbReference type="Proteomes" id="UP000698752">
    <property type="component" value="Unassembled WGS sequence"/>
</dbReference>
<evidence type="ECO:0000256" key="1">
    <source>
        <dbReference type="ARBA" id="ARBA00022679"/>
    </source>
</evidence>
<protein>
    <submittedName>
        <fullName evidence="3">CoA transferase</fullName>
    </submittedName>
</protein>
<gene>
    <name evidence="3" type="ORF">GXW78_20355</name>
</gene>
<dbReference type="Pfam" id="PF02515">
    <property type="entry name" value="CoA_transf_3"/>
    <property type="match status" value="1"/>
</dbReference>
<keyword evidence="4" id="KW-1185">Reference proteome</keyword>
<dbReference type="SUPFAM" id="SSF89796">
    <property type="entry name" value="CoA-transferase family III (CaiB/BaiF)"/>
    <property type="match status" value="1"/>
</dbReference>
<dbReference type="PANTHER" id="PTHR48207">
    <property type="entry name" value="SUCCINATE--HYDROXYMETHYLGLUTARATE COA-TRANSFERASE"/>
    <property type="match status" value="1"/>
</dbReference>
<dbReference type="PANTHER" id="PTHR48207:SF3">
    <property type="entry name" value="SUCCINATE--HYDROXYMETHYLGLUTARATE COA-TRANSFERASE"/>
    <property type="match status" value="1"/>
</dbReference>
<reference evidence="4" key="1">
    <citation type="journal article" date="2021" name="Syst. Appl. Microbiol.">
        <title>Roseomonas hellenica sp. nov., isolated from roots of wild-growing Alkanna tinctoria.</title>
        <authorList>
            <person name="Rat A."/>
            <person name="Naranjo H.D."/>
            <person name="Lebbe L."/>
            <person name="Cnockaert M."/>
            <person name="Krigas N."/>
            <person name="Grigoriadou K."/>
            <person name="Maloupa E."/>
            <person name="Willems A."/>
        </authorList>
    </citation>
    <scope>NUCLEOTIDE SEQUENCE [LARGE SCALE GENOMIC DNA]</scope>
    <source>
        <strain evidence="4">LMG 31159</strain>
    </source>
</reference>
<dbReference type="EMBL" id="JAAEDI010000023">
    <property type="protein sequence ID" value="MBR0652027.1"/>
    <property type="molecule type" value="Genomic_DNA"/>
</dbReference>
<dbReference type="InterPro" id="IPR050483">
    <property type="entry name" value="CoA-transferase_III_domain"/>
</dbReference>
<dbReference type="InterPro" id="IPR044855">
    <property type="entry name" value="CoA-Trfase_III_dom3_sf"/>
</dbReference>
<dbReference type="RefSeq" id="WP_211870744.1">
    <property type="nucleotide sequence ID" value="NZ_JAAEDI010000023.1"/>
</dbReference>
<keyword evidence="1 3" id="KW-0808">Transferase</keyword>
<organism evidence="3 4">
    <name type="scientific">Neoroseomonas terrae</name>
    <dbReference type="NCBI Taxonomy" id="424799"/>
    <lineage>
        <taxon>Bacteria</taxon>
        <taxon>Pseudomonadati</taxon>
        <taxon>Pseudomonadota</taxon>
        <taxon>Alphaproteobacteria</taxon>
        <taxon>Acetobacterales</taxon>
        <taxon>Acetobacteraceae</taxon>
        <taxon>Neoroseomonas</taxon>
    </lineage>
</organism>
<proteinExistence type="predicted"/>